<dbReference type="EMBL" id="ABOX02000021">
    <property type="protein sequence ID" value="EEF59986.1"/>
    <property type="molecule type" value="Genomic_DNA"/>
</dbReference>
<evidence type="ECO:0000313" key="1">
    <source>
        <dbReference type="EMBL" id="EEF59986.1"/>
    </source>
</evidence>
<gene>
    <name evidence="1" type="ORF">Cflav_PD3045</name>
</gene>
<dbReference type="Proteomes" id="UP000003688">
    <property type="component" value="Unassembled WGS sequence"/>
</dbReference>
<protein>
    <submittedName>
        <fullName evidence="1">Uncharacterized protein</fullName>
    </submittedName>
</protein>
<dbReference type="AlphaFoldDB" id="B9XJC5"/>
<accession>B9XJC5</accession>
<sequence>MPLDGTIVEVLGDEFSKVVQWLHVGVILSKKIGEEKKEITIDGGGVFPMVKSGIPAKTKNESRHLVSNLWNDGWREGWSRRARARVGIRGATSS</sequence>
<dbReference type="STRING" id="320771.Cflav_PD3045"/>
<name>B9XJC5_PEDPL</name>
<evidence type="ECO:0000313" key="2">
    <source>
        <dbReference type="Proteomes" id="UP000003688"/>
    </source>
</evidence>
<proteinExistence type="predicted"/>
<keyword evidence="2" id="KW-1185">Reference proteome</keyword>
<organism evidence="1 2">
    <name type="scientific">Pedosphaera parvula (strain Ellin514)</name>
    <dbReference type="NCBI Taxonomy" id="320771"/>
    <lineage>
        <taxon>Bacteria</taxon>
        <taxon>Pseudomonadati</taxon>
        <taxon>Verrucomicrobiota</taxon>
        <taxon>Pedosphaerae</taxon>
        <taxon>Pedosphaerales</taxon>
        <taxon>Pedosphaeraceae</taxon>
        <taxon>Pedosphaera</taxon>
    </lineage>
</organism>
<reference evidence="1 2" key="1">
    <citation type="journal article" date="2011" name="J. Bacteriol.">
        <title>Genome sequence of 'Pedosphaera parvula' Ellin514, an aerobic Verrucomicrobial isolate from pasture soil.</title>
        <authorList>
            <person name="Kant R."/>
            <person name="van Passel M.W."/>
            <person name="Sangwan P."/>
            <person name="Palva A."/>
            <person name="Lucas S."/>
            <person name="Copeland A."/>
            <person name="Lapidus A."/>
            <person name="Glavina Del Rio T."/>
            <person name="Dalin E."/>
            <person name="Tice H."/>
            <person name="Bruce D."/>
            <person name="Goodwin L."/>
            <person name="Pitluck S."/>
            <person name="Chertkov O."/>
            <person name="Larimer F.W."/>
            <person name="Land M.L."/>
            <person name="Hauser L."/>
            <person name="Brettin T.S."/>
            <person name="Detter J.C."/>
            <person name="Han S."/>
            <person name="de Vos W.M."/>
            <person name="Janssen P.H."/>
            <person name="Smidt H."/>
        </authorList>
    </citation>
    <scope>NUCLEOTIDE SEQUENCE [LARGE SCALE GENOMIC DNA]</scope>
    <source>
        <strain evidence="1 2">Ellin514</strain>
    </source>
</reference>
<dbReference type="RefSeq" id="WP_007415918.1">
    <property type="nucleotide sequence ID" value="NZ_ABOX02000021.1"/>
</dbReference>
<comment type="caution">
    <text evidence="1">The sequence shown here is derived from an EMBL/GenBank/DDBJ whole genome shotgun (WGS) entry which is preliminary data.</text>
</comment>